<dbReference type="AlphaFoldDB" id="A0A8S3WU27"/>
<dbReference type="OrthoDB" id="2123493at2759"/>
<name>A0A8S3WU27_PARAO</name>
<proteinExistence type="predicted"/>
<organism evidence="1 2">
    <name type="scientific">Parnassius apollo</name>
    <name type="common">Apollo butterfly</name>
    <name type="synonym">Papilio apollo</name>
    <dbReference type="NCBI Taxonomy" id="110799"/>
    <lineage>
        <taxon>Eukaryota</taxon>
        <taxon>Metazoa</taxon>
        <taxon>Ecdysozoa</taxon>
        <taxon>Arthropoda</taxon>
        <taxon>Hexapoda</taxon>
        <taxon>Insecta</taxon>
        <taxon>Pterygota</taxon>
        <taxon>Neoptera</taxon>
        <taxon>Endopterygota</taxon>
        <taxon>Lepidoptera</taxon>
        <taxon>Glossata</taxon>
        <taxon>Ditrysia</taxon>
        <taxon>Papilionoidea</taxon>
        <taxon>Papilionidae</taxon>
        <taxon>Parnassiinae</taxon>
        <taxon>Parnassini</taxon>
        <taxon>Parnassius</taxon>
        <taxon>Parnassius</taxon>
    </lineage>
</organism>
<accession>A0A8S3WU27</accession>
<dbReference type="EMBL" id="CAJQZP010000746">
    <property type="protein sequence ID" value="CAG4982576.1"/>
    <property type="molecule type" value="Genomic_DNA"/>
</dbReference>
<reference evidence="1" key="1">
    <citation type="submission" date="2021-04" db="EMBL/GenBank/DDBJ databases">
        <authorList>
            <person name="Tunstrom K."/>
        </authorList>
    </citation>
    <scope>NUCLEOTIDE SEQUENCE</scope>
</reference>
<comment type="caution">
    <text evidence="1">The sequence shown here is derived from an EMBL/GenBank/DDBJ whole genome shotgun (WGS) entry which is preliminary data.</text>
</comment>
<evidence type="ECO:0000313" key="1">
    <source>
        <dbReference type="EMBL" id="CAG4982576.1"/>
    </source>
</evidence>
<sequence length="101" mass="11381">MPKCDNCDKLIAKKSAILECSCSKTVHTTQACTSLTSNCLAALRNNENSEWTCEVCRRETPRQKSFVIQEEEEEDDEELLLTKGTDSGSNAMKKITKRHII</sequence>
<protein>
    <submittedName>
        <fullName evidence="1">(apollo) hypothetical protein</fullName>
    </submittedName>
</protein>
<gene>
    <name evidence="1" type="ORF">PAPOLLO_LOCUS10474</name>
</gene>
<keyword evidence="2" id="KW-1185">Reference proteome</keyword>
<dbReference type="Proteomes" id="UP000691718">
    <property type="component" value="Unassembled WGS sequence"/>
</dbReference>
<evidence type="ECO:0000313" key="2">
    <source>
        <dbReference type="Proteomes" id="UP000691718"/>
    </source>
</evidence>